<name>A0A4D7JPJ5_9BACT</name>
<gene>
    <name evidence="6" type="ORF">DCC35_19120</name>
</gene>
<dbReference type="GO" id="GO:0003700">
    <property type="term" value="F:DNA-binding transcription factor activity"/>
    <property type="evidence" value="ECO:0007669"/>
    <property type="project" value="InterPro"/>
</dbReference>
<evidence type="ECO:0000256" key="1">
    <source>
        <dbReference type="ARBA" id="ARBA00023015"/>
    </source>
</evidence>
<dbReference type="GO" id="GO:0043565">
    <property type="term" value="F:sequence-specific DNA binding"/>
    <property type="evidence" value="ECO:0007669"/>
    <property type="project" value="InterPro"/>
</dbReference>
<dbReference type="EMBL" id="CP028923">
    <property type="protein sequence ID" value="QCK16693.1"/>
    <property type="molecule type" value="Genomic_DNA"/>
</dbReference>
<dbReference type="PRINTS" id="PR00032">
    <property type="entry name" value="HTHARAC"/>
</dbReference>
<keyword evidence="7" id="KW-1185">Reference proteome</keyword>
<dbReference type="Proteomes" id="UP000298616">
    <property type="component" value="Chromosome"/>
</dbReference>
<protein>
    <recommendedName>
        <fullName evidence="5">HTH araC/xylS-type domain-containing protein</fullName>
    </recommendedName>
</protein>
<feature type="transmembrane region" description="Helical" evidence="4">
    <location>
        <begin position="127"/>
        <end position="145"/>
    </location>
</feature>
<dbReference type="InterPro" id="IPR020449">
    <property type="entry name" value="Tscrpt_reg_AraC-type_HTH"/>
</dbReference>
<evidence type="ECO:0000256" key="3">
    <source>
        <dbReference type="ARBA" id="ARBA00023163"/>
    </source>
</evidence>
<dbReference type="SMART" id="SM00342">
    <property type="entry name" value="HTH_ARAC"/>
    <property type="match status" value="1"/>
</dbReference>
<keyword evidence="4" id="KW-0812">Transmembrane</keyword>
<feature type="transmembrane region" description="Helical" evidence="4">
    <location>
        <begin position="6"/>
        <end position="27"/>
    </location>
</feature>
<organism evidence="6 7">
    <name type="scientific">Mangrovivirga cuniculi</name>
    <dbReference type="NCBI Taxonomy" id="2715131"/>
    <lineage>
        <taxon>Bacteria</taxon>
        <taxon>Pseudomonadati</taxon>
        <taxon>Bacteroidota</taxon>
        <taxon>Cytophagia</taxon>
        <taxon>Cytophagales</taxon>
        <taxon>Mangrovivirgaceae</taxon>
        <taxon>Mangrovivirga</taxon>
    </lineage>
</organism>
<feature type="transmembrane region" description="Helical" evidence="4">
    <location>
        <begin position="39"/>
        <end position="57"/>
    </location>
</feature>
<reference evidence="6 7" key="1">
    <citation type="submission" date="2018-04" db="EMBL/GenBank/DDBJ databases">
        <title>Complete genome uncultured novel isolate.</title>
        <authorList>
            <person name="Merlino G."/>
        </authorList>
    </citation>
    <scope>NUCLEOTIDE SEQUENCE [LARGE SCALE GENOMIC DNA]</scope>
    <source>
        <strain evidence="7">R1DC9</strain>
    </source>
</reference>
<proteinExistence type="predicted"/>
<dbReference type="PANTHER" id="PTHR43280">
    <property type="entry name" value="ARAC-FAMILY TRANSCRIPTIONAL REGULATOR"/>
    <property type="match status" value="1"/>
</dbReference>
<keyword evidence="4" id="KW-1133">Transmembrane helix</keyword>
<dbReference type="PROSITE" id="PS01124">
    <property type="entry name" value="HTH_ARAC_FAMILY_2"/>
    <property type="match status" value="1"/>
</dbReference>
<evidence type="ECO:0000256" key="2">
    <source>
        <dbReference type="ARBA" id="ARBA00023125"/>
    </source>
</evidence>
<keyword evidence="2" id="KW-0238">DNA-binding</keyword>
<dbReference type="SUPFAM" id="SSF46689">
    <property type="entry name" value="Homeodomain-like"/>
    <property type="match status" value="1"/>
</dbReference>
<evidence type="ECO:0000313" key="7">
    <source>
        <dbReference type="Proteomes" id="UP000298616"/>
    </source>
</evidence>
<keyword evidence="3" id="KW-0804">Transcription</keyword>
<accession>A0A4D7JPJ5</accession>
<dbReference type="PANTHER" id="PTHR43280:SF29">
    <property type="entry name" value="ARAC-FAMILY TRANSCRIPTIONAL REGULATOR"/>
    <property type="match status" value="1"/>
</dbReference>
<dbReference type="Pfam" id="PF12833">
    <property type="entry name" value="HTH_18"/>
    <property type="match status" value="1"/>
</dbReference>
<evidence type="ECO:0000313" key="6">
    <source>
        <dbReference type="EMBL" id="QCK16693.1"/>
    </source>
</evidence>
<dbReference type="PROSITE" id="PS00041">
    <property type="entry name" value="HTH_ARAC_FAMILY_1"/>
    <property type="match status" value="1"/>
</dbReference>
<dbReference type="InterPro" id="IPR009057">
    <property type="entry name" value="Homeodomain-like_sf"/>
</dbReference>
<sequence>MDSAHFFLQPIANYLGWWVGPSIWLYVTFPHKNINWKKVILIHYSPILIIAFLGEAFPELLSYLAGVYYLQFSCYVGLSLYYYYKNKADRKLFDWIVMFVFAMAIIKIANISLVLIEAFSDVEFSDIFRISLIIIAAIPIFIMAYREMNFKRTFEPQYEKYGDSGVSNSEIKKYSDRIISLIEGEKLYLNPSFKIADLSELSNINSRKISQVINQTQQKNFSSFINDYRLKEVKKRLTDEKYGNLSILGIAQECGFKSGGRFNVLFKEKYGVTPSQYRKTVFKSN</sequence>
<dbReference type="InterPro" id="IPR018062">
    <property type="entry name" value="HTH_AraC-typ_CS"/>
</dbReference>
<evidence type="ECO:0000259" key="5">
    <source>
        <dbReference type="PROSITE" id="PS01124"/>
    </source>
</evidence>
<feature type="transmembrane region" description="Helical" evidence="4">
    <location>
        <begin position="63"/>
        <end position="83"/>
    </location>
</feature>
<dbReference type="AlphaFoldDB" id="A0A4D7JPJ5"/>
<feature type="transmembrane region" description="Helical" evidence="4">
    <location>
        <begin position="95"/>
        <end position="115"/>
    </location>
</feature>
<keyword evidence="4" id="KW-0472">Membrane</keyword>
<dbReference type="Gene3D" id="1.10.10.60">
    <property type="entry name" value="Homeodomain-like"/>
    <property type="match status" value="1"/>
</dbReference>
<evidence type="ECO:0000256" key="4">
    <source>
        <dbReference type="SAM" id="Phobius"/>
    </source>
</evidence>
<keyword evidence="1" id="KW-0805">Transcription regulation</keyword>
<dbReference type="InterPro" id="IPR018060">
    <property type="entry name" value="HTH_AraC"/>
</dbReference>
<dbReference type="KEGG" id="fpf:DCC35_19120"/>
<feature type="domain" description="HTH araC/xylS-type" evidence="5">
    <location>
        <begin position="176"/>
        <end position="280"/>
    </location>
</feature>